<feature type="region of interest" description="Disordered" evidence="1">
    <location>
        <begin position="112"/>
        <end position="138"/>
    </location>
</feature>
<accession>A0AAE8MWP1</accession>
<dbReference type="PANTHER" id="PTHR47785">
    <property type="entry name" value="ZN(II)2CYS6 TRANSCRIPTION FACTOR (EUROFUNG)-RELATED-RELATED"/>
    <property type="match status" value="1"/>
</dbReference>
<proteinExistence type="predicted"/>
<feature type="region of interest" description="Disordered" evidence="1">
    <location>
        <begin position="290"/>
        <end position="326"/>
    </location>
</feature>
<comment type="caution">
    <text evidence="2">The sequence shown here is derived from an EMBL/GenBank/DDBJ whole genome shotgun (WGS) entry which is preliminary data.</text>
</comment>
<organism evidence="2 3">
    <name type="scientific">Cephalotrichum gorgonifer</name>
    <dbReference type="NCBI Taxonomy" id="2041049"/>
    <lineage>
        <taxon>Eukaryota</taxon>
        <taxon>Fungi</taxon>
        <taxon>Dikarya</taxon>
        <taxon>Ascomycota</taxon>
        <taxon>Pezizomycotina</taxon>
        <taxon>Sordariomycetes</taxon>
        <taxon>Hypocreomycetidae</taxon>
        <taxon>Microascales</taxon>
        <taxon>Microascaceae</taxon>
        <taxon>Cephalotrichum</taxon>
    </lineage>
</organism>
<reference evidence="2" key="1">
    <citation type="submission" date="2018-03" db="EMBL/GenBank/DDBJ databases">
        <authorList>
            <person name="Guldener U."/>
        </authorList>
    </citation>
    <scope>NUCLEOTIDE SEQUENCE</scope>
</reference>
<evidence type="ECO:0000256" key="1">
    <source>
        <dbReference type="SAM" id="MobiDB-lite"/>
    </source>
</evidence>
<dbReference type="PANTHER" id="PTHR47785:SF4">
    <property type="entry name" value="ZN(II)2CYS6 TRANSCRIPTION FACTOR (EUROFUNG)"/>
    <property type="match status" value="1"/>
</dbReference>
<sequence length="679" mass="76828">MAQAPDLFHEMPQREPMQTGQGTAVRSQPAKGAASDSAGNLHPAPLWMAGAGYLLYWPCVHEMLHDLLDREGIKNRTEFPIQLEEQRGLLLAYREGKRMYIYETAEIPRDVDCSPTGSPAQRYSSGSMSGIRPEGITGSRTLLRNQRGPADFSEPTVWTYVKSFEQNIHIMHPIILPQEIRDMVQRFLDSIPKPSKDFATTATFVPQPLHLAAFEIPETRRNRLPGPGPRQMQYRTGRPAHTIGNAVVLTILALGKICLYRESIPNVVCSKDHQSQGIWNDDPSSSAHASFPGVYHPSASSSSSILEETERPTLRHQHSSEAGSGSSVRAMYDAVPGLEYFEMATDIISYELGGTTLDHVYANLFAGLSLERFSALGSQEPSLEENRLLFAFWTGLQLESDIIAEIPRHQSGILRLDNNFPYPNVDVWLRSWIQGEPSASKLANSVMRSYIAQLYLRRHLNWIHSDIYTITTSPVDPPDLLREVRKARDLVAGLKWVPNTHTFTENDPPATDILSARLRAKYWGSQVVTYRPCIKLILDLSYKLRYQEAALRRPIVILYEDLQPDTINQVESLPQGVWEYARKGIRALVESTQAFHGLGFKRPIITNVFGTAHAQWGNLVVLAACYRDPFLRKEIDRNKLRDLFERTIYFLWQVSTPDSALRVDQRLLEGIYQKLFFTS</sequence>
<dbReference type="EMBL" id="ONZQ02000004">
    <property type="protein sequence ID" value="SPO00771.1"/>
    <property type="molecule type" value="Genomic_DNA"/>
</dbReference>
<feature type="compositionally biased region" description="Polar residues" evidence="1">
    <location>
        <begin position="115"/>
        <end position="128"/>
    </location>
</feature>
<dbReference type="InterPro" id="IPR053181">
    <property type="entry name" value="EcdB-like_regulator"/>
</dbReference>
<name>A0AAE8MWP1_9PEZI</name>
<feature type="region of interest" description="Disordered" evidence="1">
    <location>
        <begin position="1"/>
        <end position="37"/>
    </location>
</feature>
<evidence type="ECO:0000313" key="3">
    <source>
        <dbReference type="Proteomes" id="UP001187682"/>
    </source>
</evidence>
<protein>
    <submittedName>
        <fullName evidence="2">Uncharacterized protein</fullName>
    </submittedName>
</protein>
<evidence type="ECO:0000313" key="2">
    <source>
        <dbReference type="EMBL" id="SPO00771.1"/>
    </source>
</evidence>
<feature type="compositionally biased region" description="Polar residues" evidence="1">
    <location>
        <begin position="16"/>
        <end position="26"/>
    </location>
</feature>
<gene>
    <name evidence="2" type="ORF">DNG_03519</name>
</gene>
<dbReference type="Proteomes" id="UP001187682">
    <property type="component" value="Unassembled WGS sequence"/>
</dbReference>
<keyword evidence="3" id="KW-1185">Reference proteome</keyword>
<dbReference type="AlphaFoldDB" id="A0AAE8MWP1"/>